<organism evidence="4 5">
    <name type="scientific">Batillaria attramentaria</name>
    <dbReference type="NCBI Taxonomy" id="370345"/>
    <lineage>
        <taxon>Eukaryota</taxon>
        <taxon>Metazoa</taxon>
        <taxon>Spiralia</taxon>
        <taxon>Lophotrochozoa</taxon>
        <taxon>Mollusca</taxon>
        <taxon>Gastropoda</taxon>
        <taxon>Caenogastropoda</taxon>
        <taxon>Sorbeoconcha</taxon>
        <taxon>Cerithioidea</taxon>
        <taxon>Batillariidae</taxon>
        <taxon>Batillaria</taxon>
    </lineage>
</organism>
<feature type="domain" description="START" evidence="3">
    <location>
        <begin position="490"/>
        <end position="662"/>
    </location>
</feature>
<dbReference type="PANTHER" id="PTHR47117">
    <property type="entry name" value="STAR-RELATED LIPID TRANSFER PROTEIN 9"/>
    <property type="match status" value="1"/>
</dbReference>
<gene>
    <name evidence="4" type="ORF">BaRGS_00020133</name>
</gene>
<keyword evidence="2" id="KW-0472">Membrane</keyword>
<keyword evidence="2" id="KW-0812">Transmembrane</keyword>
<dbReference type="Gene3D" id="3.30.530.20">
    <property type="match status" value="1"/>
</dbReference>
<evidence type="ECO:0000256" key="1">
    <source>
        <dbReference type="SAM" id="MobiDB-lite"/>
    </source>
</evidence>
<feature type="region of interest" description="Disordered" evidence="1">
    <location>
        <begin position="285"/>
        <end position="306"/>
    </location>
</feature>
<dbReference type="PROSITE" id="PS50848">
    <property type="entry name" value="START"/>
    <property type="match status" value="1"/>
</dbReference>
<keyword evidence="5" id="KW-1185">Reference proteome</keyword>
<sequence length="693" mass="77295">MDLLYLSLSATLLCGIVILSLRYLSLLRWVGGQAYVLSKKLENFTILEVLELFKNAKPFPVSYQKGWKIHNFIHGHRVWTHFLTFTSARSAPCIKVYATFDRVSASAQSILQLIKDASLSCEWKPGVIAARSVHELAASEWNGRSKWLPSQPVQRDNVRVERAQPPRYHWPWRQSDNANIVIPTVIEDYKRFWHREDNGCSWLLQMDETSQSFVFYLIQPVEELDHCLLTVVTWSSSHTGLVIPADEAPSVLLSSLNEYIQLRRLQMTPLLQISLPHHVVVNDKPTTPNPFVKPASSPPSKPSEGGLFSRFRQFVDQYSSSGKGSGSDAGSKAAIPESIRRSSSILRYRSSGNAGGLLARSGLAGDNSHAIKEEEEVESDFDSDEFAEMGQPSDDDDLKDQGAGDTSGAKVGLLANRKKAVLQRSHSEGPRHSPSPSPPRLDFSPKSEAAAKAIARYQTMINQAAAELLAEAFRASNIDLEKPAQAQAESSNGWVYSSFENNVVVLKKIPPSGSSVQSYLGKGFVLAPPKTVWDAIRNPRTRFTYDDTLKKVDILEHISDGIKVVYLYQEVLGLLRKESCDVCCLQGERVEASKYILAYTSIEHDSAPVAENTIRAQMLPSGWIIESVRKDNRLYSLVTYLMQVDYGPSKSGSDRLPLEEMMCRQPISISYLQQYLKPAVQLARRKSAPVIPL</sequence>
<keyword evidence="2" id="KW-1133">Transmembrane helix</keyword>
<reference evidence="4 5" key="1">
    <citation type="journal article" date="2023" name="Sci. Data">
        <title>Genome assembly of the Korean intertidal mud-creeper Batillaria attramentaria.</title>
        <authorList>
            <person name="Patra A.K."/>
            <person name="Ho P.T."/>
            <person name="Jun S."/>
            <person name="Lee S.J."/>
            <person name="Kim Y."/>
            <person name="Won Y.J."/>
        </authorList>
    </citation>
    <scope>NUCLEOTIDE SEQUENCE [LARGE SCALE GENOMIC DNA]</scope>
    <source>
        <strain evidence="4">Wonlab-2016</strain>
    </source>
</reference>
<dbReference type="InterPro" id="IPR023393">
    <property type="entry name" value="START-like_dom_sf"/>
</dbReference>
<evidence type="ECO:0000259" key="3">
    <source>
        <dbReference type="PROSITE" id="PS50848"/>
    </source>
</evidence>
<protein>
    <recommendedName>
        <fullName evidence="3">START domain-containing protein</fullName>
    </recommendedName>
</protein>
<proteinExistence type="predicted"/>
<feature type="region of interest" description="Disordered" evidence="1">
    <location>
        <begin position="373"/>
        <end position="445"/>
    </location>
</feature>
<dbReference type="AlphaFoldDB" id="A0ABD0KPF7"/>
<name>A0ABD0KPF7_9CAEN</name>
<dbReference type="InterPro" id="IPR002913">
    <property type="entry name" value="START_lipid-bd_dom"/>
</dbReference>
<feature type="transmembrane region" description="Helical" evidence="2">
    <location>
        <begin position="6"/>
        <end position="24"/>
    </location>
</feature>
<dbReference type="Pfam" id="PF01852">
    <property type="entry name" value="START"/>
    <property type="match status" value="1"/>
</dbReference>
<evidence type="ECO:0000313" key="5">
    <source>
        <dbReference type="Proteomes" id="UP001519460"/>
    </source>
</evidence>
<accession>A0ABD0KPF7</accession>
<dbReference type="SUPFAM" id="SSF55961">
    <property type="entry name" value="Bet v1-like"/>
    <property type="match status" value="1"/>
</dbReference>
<feature type="compositionally biased region" description="Acidic residues" evidence="1">
    <location>
        <begin position="373"/>
        <end position="398"/>
    </location>
</feature>
<evidence type="ECO:0000313" key="4">
    <source>
        <dbReference type="EMBL" id="KAK7488680.1"/>
    </source>
</evidence>
<dbReference type="Proteomes" id="UP001519460">
    <property type="component" value="Unassembled WGS sequence"/>
</dbReference>
<dbReference type="EMBL" id="JACVVK020000148">
    <property type="protein sequence ID" value="KAK7488680.1"/>
    <property type="molecule type" value="Genomic_DNA"/>
</dbReference>
<comment type="caution">
    <text evidence="4">The sequence shown here is derived from an EMBL/GenBank/DDBJ whole genome shotgun (WGS) entry which is preliminary data.</text>
</comment>
<evidence type="ECO:0000256" key="2">
    <source>
        <dbReference type="SAM" id="Phobius"/>
    </source>
</evidence>
<dbReference type="PANTHER" id="PTHR47117:SF8">
    <property type="entry name" value="KINESIN FAMILY MEMBER 16B"/>
    <property type="match status" value="1"/>
</dbReference>